<evidence type="ECO:0000313" key="6">
    <source>
        <dbReference type="Proteomes" id="UP001212997"/>
    </source>
</evidence>
<evidence type="ECO:0000313" key="5">
    <source>
        <dbReference type="EMBL" id="KAJ3492141.1"/>
    </source>
</evidence>
<feature type="domain" description="SAC" evidence="3">
    <location>
        <begin position="366"/>
        <end position="757"/>
    </location>
</feature>
<feature type="region of interest" description="Disordered" evidence="1">
    <location>
        <begin position="958"/>
        <end position="1003"/>
    </location>
</feature>
<dbReference type="PANTHER" id="PTHR45662">
    <property type="entry name" value="PHOSPHATIDYLINOSITIDE PHOSPHATASE SAC1"/>
    <property type="match status" value="1"/>
</dbReference>
<dbReference type="Proteomes" id="UP001212997">
    <property type="component" value="Unassembled WGS sequence"/>
</dbReference>
<dbReference type="PANTHER" id="PTHR45662:SF7">
    <property type="entry name" value="SACI DOMAIN PROTEIN (AFU_ORTHOLOGUE AFUA_1G15890)"/>
    <property type="match status" value="1"/>
</dbReference>
<dbReference type="EMBL" id="JANAWD010000003">
    <property type="protein sequence ID" value="KAJ3492141.1"/>
    <property type="molecule type" value="Genomic_DNA"/>
</dbReference>
<feature type="domain" description="HSac2" evidence="4">
    <location>
        <begin position="829"/>
        <end position="984"/>
    </location>
</feature>
<keyword evidence="2" id="KW-1133">Transmembrane helix</keyword>
<dbReference type="GO" id="GO:0046856">
    <property type="term" value="P:phosphatidylinositol dephosphorylation"/>
    <property type="evidence" value="ECO:0007669"/>
    <property type="project" value="TreeGrafter"/>
</dbReference>
<evidence type="ECO:0000256" key="2">
    <source>
        <dbReference type="SAM" id="Phobius"/>
    </source>
</evidence>
<dbReference type="Pfam" id="PF02383">
    <property type="entry name" value="Syja_N"/>
    <property type="match status" value="1"/>
</dbReference>
<evidence type="ECO:0000259" key="4">
    <source>
        <dbReference type="PROSITE" id="PS51791"/>
    </source>
</evidence>
<dbReference type="InterPro" id="IPR022158">
    <property type="entry name" value="Inositol_phosphatase"/>
</dbReference>
<feature type="transmembrane region" description="Helical" evidence="2">
    <location>
        <begin position="116"/>
        <end position="134"/>
    </location>
</feature>
<protein>
    <recommendedName>
        <fullName evidence="7">SAC domain-containing protein</fullName>
    </recommendedName>
</protein>
<evidence type="ECO:0000259" key="3">
    <source>
        <dbReference type="PROSITE" id="PS50275"/>
    </source>
</evidence>
<feature type="region of interest" description="Disordered" evidence="1">
    <location>
        <begin position="184"/>
        <end position="211"/>
    </location>
</feature>
<dbReference type="GO" id="GO:0043812">
    <property type="term" value="F:phosphatidylinositol-4-phosphate phosphatase activity"/>
    <property type="evidence" value="ECO:0007669"/>
    <property type="project" value="TreeGrafter"/>
</dbReference>
<keyword evidence="2" id="KW-0812">Transmembrane</keyword>
<gene>
    <name evidence="5" type="ORF">NLI96_g220</name>
</gene>
<feature type="compositionally biased region" description="Low complexity" evidence="1">
    <location>
        <begin position="246"/>
        <end position="257"/>
    </location>
</feature>
<dbReference type="Pfam" id="PF12456">
    <property type="entry name" value="hSac2"/>
    <property type="match status" value="1"/>
</dbReference>
<reference evidence="5" key="1">
    <citation type="submission" date="2022-07" db="EMBL/GenBank/DDBJ databases">
        <title>Genome Sequence of Physisporinus lineatus.</title>
        <authorList>
            <person name="Buettner E."/>
        </authorList>
    </citation>
    <scope>NUCLEOTIDE SEQUENCE</scope>
    <source>
        <strain evidence="5">VT162</strain>
    </source>
</reference>
<dbReference type="AlphaFoldDB" id="A0AAD5YIP8"/>
<name>A0AAD5YIP8_9APHY</name>
<sequence length="1123" mass="125313">MAEDLSTKMKRLFTRTNKTPPKLEPQAQPPPHSVTTTYAHVPSLQPKYTIPPIPHPCPYDHIALLATPEGLLLRPYITSENQPESYVRIQWGKEGQVTEVQDDGSGDNERWSECSVAFGIVGILTLFSASYLLVISGRSDVGQLFDENHAVYSVKNVTVIPLEESRAKSALVPLRAQKQHRPSALPLFDSKPDGYEGIDSTPDVYSPETPTPKVKFAEEDQVKMMTPATAREFEAPYHDNSPPSPSSSIGSTPSELSVNTGNVAKAVSEKLSFWNRLSKKSRPTKVSPYQTVARGEAELEELGISLPPDSPGSPEPGMEPFSLQNVLQEVGKEPARILNRILALAPAPTTAEGKHSELEEKIIRECVKEFTRGGMYFAYNFDITRSLQNKQEQVVKTVKKNALLADLNALDGEHKVETSDDKVDVLAEASPTLPLWRRVDRQFWWNEWISKPFINAGLHSYVLPIMQGFYQIAAFATPKDSENMESGNLVIVDYIIISRRSRDRAGLRYQRRGIDDDANVANFVETETIVRVEVSRVDVIKQDILFNFPQQTNFNNVFSHVQIRGSIPLFWTQSGYSLKPAPTLSLDRTHEQNIDTLNRHFTKTIGRYGPHTVVNLAEQGGKEAAITAAYRQYIQELDHKDVEYCEYDFHQETKGMKYENISHLVDQMRRRFDSHGYYWVSNNALMSQQKGVFRVNCIDCLDRTNVVESAFARHVLNKQLSAVALFNPSEVGKTDTDIVFNDVWANNGDAISRAYAGTSALKGDFTRTGKRDLTGMLNDGVNSLARMYSSTFGDWFNQAVIDFTLGNRTVTVFHEFLLKLQSTDPSDLIRISKIRAEAVATSVARVLEEGEALLSGWTLFAPTELNTRIGPQFEEKVLLLCAKAIYIINYDYTLEKVKMYTRIPLGDIAHIEKGAYILSPLEEGSRDPLQNAGFVVSWYNYHQDTRLTSYSYRNKFDISSPPPTPSMPESTDLPTPRTPGSSLVPTSPLIPGSPRTPTSPRVSTIKMRRASALTRVLNSAAAPAMDGEVMYAAFKALPIDPARSRKETGSFFEPANDVTGATNCKDAVDLMVDSIHKACLDVGNGHVHLVSDNDVVSLAEAQRMTSMYSKMEYGVKRLLWLGG</sequence>
<dbReference type="InterPro" id="IPR034753">
    <property type="entry name" value="hSac2"/>
</dbReference>
<feature type="region of interest" description="Disordered" evidence="1">
    <location>
        <begin position="13"/>
        <end position="34"/>
    </location>
</feature>
<proteinExistence type="predicted"/>
<dbReference type="PROSITE" id="PS50275">
    <property type="entry name" value="SAC"/>
    <property type="match status" value="1"/>
</dbReference>
<evidence type="ECO:0008006" key="7">
    <source>
        <dbReference type="Google" id="ProtNLM"/>
    </source>
</evidence>
<accession>A0AAD5YIP8</accession>
<comment type="caution">
    <text evidence="5">The sequence shown here is derived from an EMBL/GenBank/DDBJ whole genome shotgun (WGS) entry which is preliminary data.</text>
</comment>
<dbReference type="InterPro" id="IPR002013">
    <property type="entry name" value="SAC_dom"/>
</dbReference>
<dbReference type="GO" id="GO:0005783">
    <property type="term" value="C:endoplasmic reticulum"/>
    <property type="evidence" value="ECO:0007669"/>
    <property type="project" value="TreeGrafter"/>
</dbReference>
<keyword evidence="6" id="KW-1185">Reference proteome</keyword>
<organism evidence="5 6">
    <name type="scientific">Meripilus lineatus</name>
    <dbReference type="NCBI Taxonomy" id="2056292"/>
    <lineage>
        <taxon>Eukaryota</taxon>
        <taxon>Fungi</taxon>
        <taxon>Dikarya</taxon>
        <taxon>Basidiomycota</taxon>
        <taxon>Agaricomycotina</taxon>
        <taxon>Agaricomycetes</taxon>
        <taxon>Polyporales</taxon>
        <taxon>Meripilaceae</taxon>
        <taxon>Meripilus</taxon>
    </lineage>
</organism>
<keyword evidence="2" id="KW-0472">Membrane</keyword>
<feature type="region of interest" description="Disordered" evidence="1">
    <location>
        <begin position="234"/>
        <end position="257"/>
    </location>
</feature>
<dbReference type="PROSITE" id="PS51791">
    <property type="entry name" value="HSAC2"/>
    <property type="match status" value="1"/>
</dbReference>
<evidence type="ECO:0000256" key="1">
    <source>
        <dbReference type="SAM" id="MobiDB-lite"/>
    </source>
</evidence>